<evidence type="ECO:0000256" key="13">
    <source>
        <dbReference type="ARBA" id="ARBA00023136"/>
    </source>
</evidence>
<keyword evidence="5" id="KW-0597">Phosphoprotein</keyword>
<reference evidence="18 19" key="1">
    <citation type="submission" date="2020-05" db="EMBL/GenBank/DDBJ databases">
        <title>Compete genome of Limnobacter sp. SAORIC-580.</title>
        <authorList>
            <person name="Song J."/>
            <person name="Cho J.-C."/>
        </authorList>
    </citation>
    <scope>NUCLEOTIDE SEQUENCE [LARGE SCALE GENOMIC DNA]</scope>
    <source>
        <strain evidence="18 19">SAORIC-580</strain>
    </source>
</reference>
<evidence type="ECO:0000256" key="15">
    <source>
        <dbReference type="SAM" id="Phobius"/>
    </source>
</evidence>
<keyword evidence="12" id="KW-0902">Two-component regulatory system</keyword>
<dbReference type="EC" id="2.7.13.3" evidence="3"/>
<evidence type="ECO:0000313" key="18">
    <source>
        <dbReference type="EMBL" id="QJR28597.1"/>
    </source>
</evidence>
<keyword evidence="19" id="KW-1185">Reference proteome</keyword>
<dbReference type="Pfam" id="PF00672">
    <property type="entry name" value="HAMP"/>
    <property type="match status" value="1"/>
</dbReference>
<keyword evidence="10" id="KW-0067">ATP-binding</keyword>
<evidence type="ECO:0000256" key="9">
    <source>
        <dbReference type="ARBA" id="ARBA00022777"/>
    </source>
</evidence>
<dbReference type="SMART" id="SM00387">
    <property type="entry name" value="HATPase_c"/>
    <property type="match status" value="1"/>
</dbReference>
<dbReference type="Proteomes" id="UP000501130">
    <property type="component" value="Chromosome"/>
</dbReference>
<keyword evidence="13 15" id="KW-0472">Membrane</keyword>
<evidence type="ECO:0000256" key="8">
    <source>
        <dbReference type="ARBA" id="ARBA00022741"/>
    </source>
</evidence>
<feature type="domain" description="HAMP" evidence="17">
    <location>
        <begin position="195"/>
        <end position="253"/>
    </location>
</feature>
<protein>
    <recommendedName>
        <fullName evidence="3">histidine kinase</fullName>
        <ecNumber evidence="3">2.7.13.3</ecNumber>
    </recommendedName>
</protein>
<dbReference type="SMART" id="SM00388">
    <property type="entry name" value="HisKA"/>
    <property type="match status" value="1"/>
</dbReference>
<dbReference type="PANTHER" id="PTHR45528:SF1">
    <property type="entry name" value="SENSOR HISTIDINE KINASE CPXA"/>
    <property type="match status" value="1"/>
</dbReference>
<dbReference type="Gene3D" id="1.10.287.130">
    <property type="match status" value="1"/>
</dbReference>
<evidence type="ECO:0000259" key="16">
    <source>
        <dbReference type="PROSITE" id="PS50109"/>
    </source>
</evidence>
<feature type="domain" description="Histidine kinase" evidence="16">
    <location>
        <begin position="261"/>
        <end position="470"/>
    </location>
</feature>
<evidence type="ECO:0000313" key="19">
    <source>
        <dbReference type="Proteomes" id="UP000501130"/>
    </source>
</evidence>
<dbReference type="PANTHER" id="PTHR45528">
    <property type="entry name" value="SENSOR HISTIDINE KINASE CPXA"/>
    <property type="match status" value="1"/>
</dbReference>
<keyword evidence="4" id="KW-1003">Cell membrane</keyword>
<evidence type="ECO:0000256" key="7">
    <source>
        <dbReference type="ARBA" id="ARBA00022692"/>
    </source>
</evidence>
<keyword evidence="11 15" id="KW-1133">Transmembrane helix</keyword>
<feature type="compositionally biased region" description="Polar residues" evidence="14">
    <location>
        <begin position="144"/>
        <end position="153"/>
    </location>
</feature>
<keyword evidence="9" id="KW-0418">Kinase</keyword>
<dbReference type="Pfam" id="PF02518">
    <property type="entry name" value="HATPase_c"/>
    <property type="match status" value="1"/>
</dbReference>
<feature type="compositionally biased region" description="Basic and acidic residues" evidence="14">
    <location>
        <begin position="154"/>
        <end position="167"/>
    </location>
</feature>
<dbReference type="CDD" id="cd00082">
    <property type="entry name" value="HisKA"/>
    <property type="match status" value="1"/>
</dbReference>
<comment type="catalytic activity">
    <reaction evidence="1">
        <text>ATP + protein L-histidine = ADP + protein N-phospho-L-histidine.</text>
        <dbReference type="EC" id="2.7.13.3"/>
    </reaction>
</comment>
<organism evidence="18 19">
    <name type="scientific">Limnobacter profundi</name>
    <dbReference type="NCBI Taxonomy" id="2732163"/>
    <lineage>
        <taxon>Bacteria</taxon>
        <taxon>Pseudomonadati</taxon>
        <taxon>Pseudomonadota</taxon>
        <taxon>Betaproteobacteria</taxon>
        <taxon>Burkholderiales</taxon>
        <taxon>Burkholderiaceae</taxon>
        <taxon>Limnobacter</taxon>
    </lineage>
</organism>
<dbReference type="InterPro" id="IPR004358">
    <property type="entry name" value="Sig_transdc_His_kin-like_C"/>
</dbReference>
<evidence type="ECO:0000259" key="17">
    <source>
        <dbReference type="PROSITE" id="PS50885"/>
    </source>
</evidence>
<keyword evidence="8" id="KW-0547">Nucleotide-binding</keyword>
<evidence type="ECO:0000256" key="1">
    <source>
        <dbReference type="ARBA" id="ARBA00000085"/>
    </source>
</evidence>
<dbReference type="Pfam" id="PF00512">
    <property type="entry name" value="HisKA"/>
    <property type="match status" value="1"/>
</dbReference>
<keyword evidence="6" id="KW-0808">Transferase</keyword>
<evidence type="ECO:0000256" key="2">
    <source>
        <dbReference type="ARBA" id="ARBA00004651"/>
    </source>
</evidence>
<dbReference type="SMART" id="SM00304">
    <property type="entry name" value="HAMP"/>
    <property type="match status" value="1"/>
</dbReference>
<evidence type="ECO:0000256" key="11">
    <source>
        <dbReference type="ARBA" id="ARBA00022989"/>
    </source>
</evidence>
<dbReference type="PROSITE" id="PS50109">
    <property type="entry name" value="HIS_KIN"/>
    <property type="match status" value="1"/>
</dbReference>
<evidence type="ECO:0000256" key="5">
    <source>
        <dbReference type="ARBA" id="ARBA00022553"/>
    </source>
</evidence>
<comment type="subcellular location">
    <subcellularLocation>
        <location evidence="2">Cell membrane</location>
        <topology evidence="2">Multi-pass membrane protein</topology>
    </subcellularLocation>
</comment>
<accession>A0ABX6N5F0</accession>
<dbReference type="InterPro" id="IPR003661">
    <property type="entry name" value="HisK_dim/P_dom"/>
</dbReference>
<dbReference type="InterPro" id="IPR050398">
    <property type="entry name" value="HssS/ArlS-like"/>
</dbReference>
<gene>
    <name evidence="18" type="ORF">HKT17_02175</name>
</gene>
<proteinExistence type="predicted"/>
<dbReference type="Gene3D" id="3.30.565.10">
    <property type="entry name" value="Histidine kinase-like ATPase, C-terminal domain"/>
    <property type="match status" value="1"/>
</dbReference>
<dbReference type="InterPro" id="IPR005467">
    <property type="entry name" value="His_kinase_dom"/>
</dbReference>
<name>A0ABX6N5F0_9BURK</name>
<evidence type="ECO:0000256" key="4">
    <source>
        <dbReference type="ARBA" id="ARBA00022475"/>
    </source>
</evidence>
<dbReference type="InterPro" id="IPR003660">
    <property type="entry name" value="HAMP_dom"/>
</dbReference>
<dbReference type="PROSITE" id="PS50885">
    <property type="entry name" value="HAMP"/>
    <property type="match status" value="1"/>
</dbReference>
<dbReference type="CDD" id="cd06225">
    <property type="entry name" value="HAMP"/>
    <property type="match status" value="1"/>
</dbReference>
<dbReference type="RefSeq" id="WP_171097484.1">
    <property type="nucleotide sequence ID" value="NZ_CP053084.1"/>
</dbReference>
<feature type="transmembrane region" description="Helical" evidence="15">
    <location>
        <begin position="177"/>
        <end position="197"/>
    </location>
</feature>
<evidence type="ECO:0000256" key="10">
    <source>
        <dbReference type="ARBA" id="ARBA00022840"/>
    </source>
</evidence>
<feature type="region of interest" description="Disordered" evidence="14">
    <location>
        <begin position="140"/>
        <end position="171"/>
    </location>
</feature>
<dbReference type="InterPro" id="IPR036890">
    <property type="entry name" value="HATPase_C_sf"/>
</dbReference>
<evidence type="ECO:0000256" key="3">
    <source>
        <dbReference type="ARBA" id="ARBA00012438"/>
    </source>
</evidence>
<evidence type="ECO:0000256" key="14">
    <source>
        <dbReference type="SAM" id="MobiDB-lite"/>
    </source>
</evidence>
<keyword evidence="7 15" id="KW-0812">Transmembrane</keyword>
<evidence type="ECO:0000256" key="12">
    <source>
        <dbReference type="ARBA" id="ARBA00023012"/>
    </source>
</evidence>
<dbReference type="InterPro" id="IPR036097">
    <property type="entry name" value="HisK_dim/P_sf"/>
</dbReference>
<dbReference type="SUPFAM" id="SSF158472">
    <property type="entry name" value="HAMP domain-like"/>
    <property type="match status" value="1"/>
</dbReference>
<sequence>MGKLFWKFFFGFWLCLIAAAVATGTALYLMREKPASSDLAEGPRAQFMLETIQEVLEGKGPDALRDLLDRNRQRTGNAIPVFAVSSEGQEILSREVPENIQQRITALFNNNESTEQGILKVTAQDQSQWILFIPRNRRHLEPANTANPNTGEPEQTHSEKRKQREALEPPLPPVPGAGLFAAFLASLLFAGVLAYTFSRPLNTLKNAFREAGKGRLGVRISNSHKTGKKRSDEIGELLSGFDHMAEEIETRIEQQKALLHDVSHELRSPLARLNLAVGLARQNPAQLDTSLSRIETEAERLDNLIGQLLNLSRLDSRQNPESNREHNVIELLLAVVDDAQFEAEQQNKQVVFNSRIKLWRLNCDAESLQGAFDNIIRNAIKHTPANTAVSIDCSLQEKQLRIEIKDQGPGVPAALLPKLFTPFFKHGEHSGHGLGLAIAKKSIQRVNGVLDARNCAPNGLLVCIELPGKGT</sequence>
<dbReference type="SUPFAM" id="SSF55874">
    <property type="entry name" value="ATPase domain of HSP90 chaperone/DNA topoisomerase II/histidine kinase"/>
    <property type="match status" value="1"/>
</dbReference>
<dbReference type="Gene3D" id="6.10.340.10">
    <property type="match status" value="1"/>
</dbReference>
<dbReference type="PRINTS" id="PR00344">
    <property type="entry name" value="BCTRLSENSOR"/>
</dbReference>
<evidence type="ECO:0000256" key="6">
    <source>
        <dbReference type="ARBA" id="ARBA00022679"/>
    </source>
</evidence>
<dbReference type="InterPro" id="IPR003594">
    <property type="entry name" value="HATPase_dom"/>
</dbReference>
<dbReference type="SUPFAM" id="SSF47384">
    <property type="entry name" value="Homodimeric domain of signal transducing histidine kinase"/>
    <property type="match status" value="1"/>
</dbReference>
<dbReference type="EMBL" id="CP053084">
    <property type="protein sequence ID" value="QJR28597.1"/>
    <property type="molecule type" value="Genomic_DNA"/>
</dbReference>